<dbReference type="CDD" id="cd05013">
    <property type="entry name" value="SIS_RpiR"/>
    <property type="match status" value="1"/>
</dbReference>
<dbReference type="Proteomes" id="UP000198564">
    <property type="component" value="Unassembled WGS sequence"/>
</dbReference>
<evidence type="ECO:0000313" key="2">
    <source>
        <dbReference type="EMBL" id="SEI56586.1"/>
    </source>
</evidence>
<protein>
    <submittedName>
        <fullName evidence="2">Uncharacterized protein, contains SIS (Sugar ISomerase) phosphosugar binding domain</fullName>
    </submittedName>
</protein>
<dbReference type="AlphaFoldDB" id="A0A1H6RQ21"/>
<evidence type="ECO:0000313" key="3">
    <source>
        <dbReference type="Proteomes" id="UP000198564"/>
    </source>
</evidence>
<dbReference type="InterPro" id="IPR050099">
    <property type="entry name" value="SIS_GmhA/DiaA_subfam"/>
</dbReference>
<dbReference type="NCBIfam" id="NF002805">
    <property type="entry name" value="PRK02947.1"/>
    <property type="match status" value="1"/>
</dbReference>
<dbReference type="PANTHER" id="PTHR30390">
    <property type="entry name" value="SEDOHEPTULOSE 7-PHOSPHATE ISOMERASE / DNAA INITIATOR-ASSOCIATING FACTOR FOR REPLICATION INITIATION"/>
    <property type="match status" value="1"/>
</dbReference>
<proteinExistence type="predicted"/>
<gene>
    <name evidence="2" type="ORF">SAMN04488113_10385</name>
</gene>
<dbReference type="PANTHER" id="PTHR30390:SF7">
    <property type="entry name" value="PHOSPHOHEPTOSE ISOMERASE"/>
    <property type="match status" value="1"/>
</dbReference>
<evidence type="ECO:0000259" key="1">
    <source>
        <dbReference type="PROSITE" id="PS51464"/>
    </source>
</evidence>
<dbReference type="OrthoDB" id="9805185at2"/>
<dbReference type="GO" id="GO:0016853">
    <property type="term" value="F:isomerase activity"/>
    <property type="evidence" value="ECO:0007669"/>
    <property type="project" value="UniProtKB-KW"/>
</dbReference>
<organism evidence="2 3">
    <name type="scientific">Alkalibacterium gilvum</name>
    <dbReference type="NCBI Taxonomy" id="1130080"/>
    <lineage>
        <taxon>Bacteria</taxon>
        <taxon>Bacillati</taxon>
        <taxon>Bacillota</taxon>
        <taxon>Bacilli</taxon>
        <taxon>Lactobacillales</taxon>
        <taxon>Carnobacteriaceae</taxon>
        <taxon>Alkalibacterium</taxon>
    </lineage>
</organism>
<dbReference type="Gene3D" id="3.40.50.10490">
    <property type="entry name" value="Glucose-6-phosphate isomerase like protein, domain 1"/>
    <property type="match status" value="1"/>
</dbReference>
<feature type="domain" description="SIS" evidence="1">
    <location>
        <begin position="31"/>
        <end position="209"/>
    </location>
</feature>
<keyword evidence="3" id="KW-1185">Reference proteome</keyword>
<dbReference type="InterPro" id="IPR001347">
    <property type="entry name" value="SIS_dom"/>
</dbReference>
<dbReference type="PROSITE" id="PS51464">
    <property type="entry name" value="SIS"/>
    <property type="match status" value="1"/>
</dbReference>
<dbReference type="GO" id="GO:0097367">
    <property type="term" value="F:carbohydrate derivative binding"/>
    <property type="evidence" value="ECO:0007669"/>
    <property type="project" value="InterPro"/>
</dbReference>
<name>A0A1H6RQ21_9LACT</name>
<dbReference type="GO" id="GO:1901135">
    <property type="term" value="P:carbohydrate derivative metabolic process"/>
    <property type="evidence" value="ECO:0007669"/>
    <property type="project" value="InterPro"/>
</dbReference>
<reference evidence="3" key="1">
    <citation type="submission" date="2016-10" db="EMBL/GenBank/DDBJ databases">
        <authorList>
            <person name="Varghese N."/>
            <person name="Submissions S."/>
        </authorList>
    </citation>
    <scope>NUCLEOTIDE SEQUENCE [LARGE SCALE GENOMIC DNA]</scope>
    <source>
        <strain evidence="3">DSM 25751</strain>
    </source>
</reference>
<dbReference type="EMBL" id="FNYW01000003">
    <property type="protein sequence ID" value="SEI56586.1"/>
    <property type="molecule type" value="Genomic_DNA"/>
</dbReference>
<dbReference type="InterPro" id="IPR046348">
    <property type="entry name" value="SIS_dom_sf"/>
</dbReference>
<dbReference type="STRING" id="1130080.SAMN04488113_10385"/>
<keyword evidence="2" id="KW-0413">Isomerase</keyword>
<accession>A0A1H6RQ21</accession>
<sequence>MKHLEYFHKIEEQLKEQIKEEGNIEKAAQYCAESIRAGRLVHVFGSGHSQMMAMEVFYRAGGIVPINALLLPQYALFPHAELSTHQERVENFSNHYLHMEDVDERDTMIVASVSGRNAGVIDMALEAKKVGMRVVALTSLSFSKSVTSRHSSGKLLKDVADVVIDIKCDPGDAAMSLEGVNTKFAATSNVLGVTVMESMMARTIEINQEHDFDTPIFLSSNLNEGDETNSKHIKKYRAMLSNL</sequence>
<dbReference type="RefSeq" id="WP_091632766.1">
    <property type="nucleotide sequence ID" value="NZ_FNYW01000003.1"/>
</dbReference>
<dbReference type="InterPro" id="IPR035472">
    <property type="entry name" value="RpiR-like_SIS"/>
</dbReference>
<dbReference type="Pfam" id="PF13580">
    <property type="entry name" value="SIS_2"/>
    <property type="match status" value="1"/>
</dbReference>
<dbReference type="SUPFAM" id="SSF53697">
    <property type="entry name" value="SIS domain"/>
    <property type="match status" value="1"/>
</dbReference>